<sequence>EERDLVGGCYPTRLLLGLTSSSLQLFPLIITSSPFWNQIVNPHFNSPPAAMANTDCGTLLG</sequence>
<keyword evidence="2" id="KW-1185">Reference proteome</keyword>
<protein>
    <submittedName>
        <fullName evidence="1">Uncharacterized protein</fullName>
    </submittedName>
</protein>
<evidence type="ECO:0000313" key="2">
    <source>
        <dbReference type="Proteomes" id="UP001154282"/>
    </source>
</evidence>
<accession>A0AAV0NQ66</accession>
<gene>
    <name evidence="1" type="ORF">LITE_LOCUS34613</name>
</gene>
<name>A0AAV0NQ66_9ROSI</name>
<dbReference type="AlphaFoldDB" id="A0AAV0NQ66"/>
<dbReference type="Proteomes" id="UP001154282">
    <property type="component" value="Unassembled WGS sequence"/>
</dbReference>
<reference evidence="1" key="1">
    <citation type="submission" date="2022-08" db="EMBL/GenBank/DDBJ databases">
        <authorList>
            <person name="Gutierrez-Valencia J."/>
        </authorList>
    </citation>
    <scope>NUCLEOTIDE SEQUENCE</scope>
</reference>
<evidence type="ECO:0000313" key="1">
    <source>
        <dbReference type="EMBL" id="CAI0460750.1"/>
    </source>
</evidence>
<proteinExistence type="predicted"/>
<comment type="caution">
    <text evidence="1">The sequence shown here is derived from an EMBL/GenBank/DDBJ whole genome shotgun (WGS) entry which is preliminary data.</text>
</comment>
<dbReference type="EMBL" id="CAMGYJ010000008">
    <property type="protein sequence ID" value="CAI0460750.1"/>
    <property type="molecule type" value="Genomic_DNA"/>
</dbReference>
<feature type="non-terminal residue" evidence="1">
    <location>
        <position position="1"/>
    </location>
</feature>
<organism evidence="1 2">
    <name type="scientific">Linum tenue</name>
    <dbReference type="NCBI Taxonomy" id="586396"/>
    <lineage>
        <taxon>Eukaryota</taxon>
        <taxon>Viridiplantae</taxon>
        <taxon>Streptophyta</taxon>
        <taxon>Embryophyta</taxon>
        <taxon>Tracheophyta</taxon>
        <taxon>Spermatophyta</taxon>
        <taxon>Magnoliopsida</taxon>
        <taxon>eudicotyledons</taxon>
        <taxon>Gunneridae</taxon>
        <taxon>Pentapetalae</taxon>
        <taxon>rosids</taxon>
        <taxon>fabids</taxon>
        <taxon>Malpighiales</taxon>
        <taxon>Linaceae</taxon>
        <taxon>Linum</taxon>
    </lineage>
</organism>